<evidence type="ECO:0000256" key="1">
    <source>
        <dbReference type="ARBA" id="ARBA00004167"/>
    </source>
</evidence>
<dbReference type="PROSITE" id="PS00239">
    <property type="entry name" value="RECEPTOR_TYR_KIN_II"/>
    <property type="match status" value="1"/>
</dbReference>
<dbReference type="InterPro" id="IPR000719">
    <property type="entry name" value="Prot_kinase_dom"/>
</dbReference>
<dbReference type="Gene3D" id="1.10.510.10">
    <property type="entry name" value="Transferase(Phosphotransferase) domain 1"/>
    <property type="match status" value="1"/>
</dbReference>
<dbReference type="SMART" id="SM00219">
    <property type="entry name" value="TyrKc"/>
    <property type="match status" value="1"/>
</dbReference>
<dbReference type="CDD" id="cd05044">
    <property type="entry name" value="PTKc_c-ros"/>
    <property type="match status" value="1"/>
</dbReference>
<dbReference type="InterPro" id="IPR050122">
    <property type="entry name" value="RTK"/>
</dbReference>
<protein>
    <recommendedName>
        <fullName evidence="16">Tyrosine-protein kinase receptor</fullName>
        <ecNumber evidence="16">2.7.10.1</ecNumber>
    </recommendedName>
</protein>
<dbReference type="Gene3D" id="2.60.40.10">
    <property type="entry name" value="Immunoglobulins"/>
    <property type="match status" value="7"/>
</dbReference>
<dbReference type="SMART" id="SM00060">
    <property type="entry name" value="FN3"/>
    <property type="match status" value="8"/>
</dbReference>
<dbReference type="InterPro" id="IPR003961">
    <property type="entry name" value="FN3_dom"/>
</dbReference>
<keyword evidence="10 17" id="KW-0472">Membrane</keyword>
<keyword evidence="7" id="KW-0418">Kinase</keyword>
<dbReference type="EMBL" id="WJQU01000004">
    <property type="protein sequence ID" value="KAJ6636172.1"/>
    <property type="molecule type" value="Genomic_DNA"/>
</dbReference>
<keyword evidence="6 15" id="KW-0547">Nucleotide-binding</keyword>
<comment type="catalytic activity">
    <reaction evidence="14 16">
        <text>L-tyrosyl-[protein] + ATP = O-phospho-L-tyrosyl-[protein] + ADP + H(+)</text>
        <dbReference type="Rhea" id="RHEA:10596"/>
        <dbReference type="Rhea" id="RHEA-COMP:10136"/>
        <dbReference type="Rhea" id="RHEA-COMP:20101"/>
        <dbReference type="ChEBI" id="CHEBI:15378"/>
        <dbReference type="ChEBI" id="CHEBI:30616"/>
        <dbReference type="ChEBI" id="CHEBI:46858"/>
        <dbReference type="ChEBI" id="CHEBI:61978"/>
        <dbReference type="ChEBI" id="CHEBI:456216"/>
        <dbReference type="EC" id="2.7.10.1"/>
    </reaction>
</comment>
<evidence type="ECO:0000313" key="20">
    <source>
        <dbReference type="EMBL" id="KAJ6636172.1"/>
    </source>
</evidence>
<dbReference type="InterPro" id="IPR001245">
    <property type="entry name" value="Ser-Thr/Tyr_kinase_cat_dom"/>
</dbReference>
<dbReference type="GO" id="GO:0043235">
    <property type="term" value="C:receptor complex"/>
    <property type="evidence" value="ECO:0007669"/>
    <property type="project" value="TreeGrafter"/>
</dbReference>
<evidence type="ECO:0000256" key="15">
    <source>
        <dbReference type="PROSITE-ProRule" id="PRU10141"/>
    </source>
</evidence>
<dbReference type="Pfam" id="PF07714">
    <property type="entry name" value="PK_Tyr_Ser-Thr"/>
    <property type="match status" value="1"/>
</dbReference>
<evidence type="ECO:0000256" key="4">
    <source>
        <dbReference type="ARBA" id="ARBA00022692"/>
    </source>
</evidence>
<organism evidence="20 21">
    <name type="scientific">Pseudolycoriella hygida</name>
    <dbReference type="NCBI Taxonomy" id="35572"/>
    <lineage>
        <taxon>Eukaryota</taxon>
        <taxon>Metazoa</taxon>
        <taxon>Ecdysozoa</taxon>
        <taxon>Arthropoda</taxon>
        <taxon>Hexapoda</taxon>
        <taxon>Insecta</taxon>
        <taxon>Pterygota</taxon>
        <taxon>Neoptera</taxon>
        <taxon>Endopterygota</taxon>
        <taxon>Diptera</taxon>
        <taxon>Nematocera</taxon>
        <taxon>Sciaroidea</taxon>
        <taxon>Sciaridae</taxon>
        <taxon>Pseudolycoriella</taxon>
    </lineage>
</organism>
<feature type="transmembrane region" description="Helical" evidence="17">
    <location>
        <begin position="1905"/>
        <end position="1930"/>
    </location>
</feature>
<dbReference type="SMART" id="SM00135">
    <property type="entry name" value="LY"/>
    <property type="match status" value="8"/>
</dbReference>
<dbReference type="InterPro" id="IPR011042">
    <property type="entry name" value="6-blade_b-propeller_TolB-like"/>
</dbReference>
<dbReference type="PROSITE" id="PS50011">
    <property type="entry name" value="PROTEIN_KINASE_DOM"/>
    <property type="match status" value="1"/>
</dbReference>
<dbReference type="InterPro" id="IPR017441">
    <property type="entry name" value="Protein_kinase_ATP_BS"/>
</dbReference>
<feature type="domain" description="Fibronectin type-III" evidence="19">
    <location>
        <begin position="1062"/>
        <end position="1169"/>
    </location>
</feature>
<reference evidence="20" key="1">
    <citation type="submission" date="2022-07" db="EMBL/GenBank/DDBJ databases">
        <authorList>
            <person name="Trinca V."/>
            <person name="Uliana J.V.C."/>
            <person name="Torres T.T."/>
            <person name="Ward R.J."/>
            <person name="Monesi N."/>
        </authorList>
    </citation>
    <scope>NUCLEOTIDE SEQUENCE</scope>
    <source>
        <strain evidence="20">HSMRA1968</strain>
        <tissue evidence="20">Whole embryos</tissue>
    </source>
</reference>
<dbReference type="InterPro" id="IPR008266">
    <property type="entry name" value="Tyr_kinase_AS"/>
</dbReference>
<evidence type="ECO:0000256" key="12">
    <source>
        <dbReference type="ARBA" id="ARBA00023170"/>
    </source>
</evidence>
<feature type="domain" description="Fibronectin type-III" evidence="19">
    <location>
        <begin position="968"/>
        <end position="1060"/>
    </location>
</feature>
<dbReference type="FunFam" id="2.60.40.10:FF:002685">
    <property type="entry name" value="Tyrosine-protein kinase receptor"/>
    <property type="match status" value="1"/>
</dbReference>
<dbReference type="Proteomes" id="UP001151699">
    <property type="component" value="Chromosome C"/>
</dbReference>
<dbReference type="SUPFAM" id="SSF49265">
    <property type="entry name" value="Fibronectin type III"/>
    <property type="match status" value="5"/>
</dbReference>
<keyword evidence="4 16" id="KW-0812">Transmembrane</keyword>
<evidence type="ECO:0000259" key="18">
    <source>
        <dbReference type="PROSITE" id="PS50011"/>
    </source>
</evidence>
<feature type="domain" description="Fibronectin type-III" evidence="19">
    <location>
        <begin position="1563"/>
        <end position="1671"/>
    </location>
</feature>
<dbReference type="SUPFAM" id="SSF63825">
    <property type="entry name" value="YWTD domain"/>
    <property type="match status" value="3"/>
</dbReference>
<feature type="binding site" evidence="15">
    <location>
        <position position="2026"/>
    </location>
    <ligand>
        <name>ATP</name>
        <dbReference type="ChEBI" id="CHEBI:30616"/>
    </ligand>
</feature>
<dbReference type="InterPro" id="IPR002011">
    <property type="entry name" value="Tyr_kinase_rcpt_2_CS"/>
</dbReference>
<dbReference type="InterPro" id="IPR011009">
    <property type="entry name" value="Kinase-like_dom_sf"/>
</dbReference>
<sequence>MAQKLRVVALNSNSNHFLFRRVIDNLSKTENILLYVDMLMECTLGCRLWDKALDSSCKSVCNQTDQEELKELYCVMGCNNAINRYFNWLIDEVGTPSAPALVADSLTATSLSLEWEIPPRLLKFTRGKSYITKSYLVQWRYEEVVGDWKFCRNQSMGDNSTVRVDNLQPYTKYRFRVALILSSNHEKELFSEQSVIISTLPKGKPMSEPAIVRAVAIDHTRISISWEPGPFPLGPILSYVLQINDNRPNGYFAIKDIPATDNFYLIDKLEPSTEYSVSVKMTNAVGEGPAAMTVVRTTDAPDIPHEEPKTKLILCAEYSILSQGTELWSDSAQGIYSSAERITGVAIHIAQKLIFVADEARYIYKAPLDNENGKREIILRPDTSANTSPLSLSMDWLNNHLYILEEIRNPSQKIWRISRCDLNGAGLTVVLAGLMKQPSHIEVDPYNGYLFWVISGQSDESGLFRLDLGDVSNGVKHETVPFPMWSRWNIGAFTLDYISFKILVPLQDNNTVISMDLDGKKKEDIRRNTQTPKFKLVKSLGMANQIFYWTNGYEVINEEFHETEKNYYHNVYPLLSNKTFLFVLINQTSAQPIPVPINPPSNVQALLSDHRGKVTWHTPHLLGMQGKGAWQQWKYILEITNEDANNETIVHRGITGTHFQVNKLHPNTNYKFRTAAYTSAGRGPFSTEFRTRTLKSPHDRYLIYSSNDGLLQSDVLGEHIHTLIPKAGMENQNISDITWYEDVVFFVSNSSLKYYNRTSGFHDVLRNFDLVQSIAFDWIGRRIYWFNRQSQLITRANLNGYEQEPLISLPASDTDLKIDSLHGYLYFSSGHTVEYCRLNGKNRREYYRTEVYAGKQVMGLTLDIDNQRLFWIVRGYDGSSLFSAQMPGNGHQTIQEYLLKEKSLQGPLSYFSDRLVWLQDEHTVIISNLTGKNLAHIRNQKLAGLKSFTVIDQTHHIYPTISEKLNVVPEQVNISQITINGSSKSFDITWAPIVSVNYGEVFYEIRFLNNVVTETTANSVHYVNDTLDPYTPLDISIRAYTYWASSKVSKIILYSPAAEPSVPTNPRVFITHHHDPLDGGLNIEATIRWNAPKYPNGPISGYRIEFWYQDEDMDTANEHSYFHITNPKVYEKIVPNLRRNVTYFFAVQAQSQVGLGEKTSVLTVHTKDEKPIPIILASIDEGIWKIDMDLMTTELIVHTGGPVRQLTSIEQEKKLYWIDENNNLISYDKSNKVKLTTISAEVLALSVDWIERVLYWSQVQHKGSVVFALDLNSAEIKPTVPNLIMSRSGVINSLTVSPKERLLYWVESTGKDPTNGFLLTRSLDDDSVKPFFNAGGAHKIYKTIVLDTSSDSKVSVIWRDNSSQLFATESKDKYTVPLDIIYDGGKRNLVKDSGRLYWTENNEIFAFSVNASDHHEYVMSVPKVQHIFAFFHQSYLEKECMIPLQQYSGSKYVPKLIQGNERSLVIRMPETEVHPNCNRRKSPGVQYTILFGRAGSGNVRNCTFADCKVVKSFNEIETITGLRPFVRYKFQIGVNNYYGERMDIPMIFGPIVIFKTSIGSPSAPRNIQAEVISPTEAIVQWQPPIEFNSDSVWYEVHWETQNAIDRVKNRQQQLVFDQERFLLKNDSTISMNLTKLLPSQPYKIWVRAYTSNSTYNESFPVEIETISEPADIVLTDRSPYDLHLHWTVHKNISKYVLEYQADGSSESIQVEENLLWKNNSDITIHVENLEPRTHYRFKILLYFLKRDVAYIWPSDSRFVFETLGDHPGQPGQPQVSHVSGEVFKVSWKPSRENGAPILEYSLEAQQIRVSNRVSRSADDAEASESLTTSVTKFITKALEVDEPETPDTEWRVYYNGTDSYWIIEGLQPANYAFRCRARNSYGWSSYSAISNPINGPYVSAERQHYIIAAICVPIAVALVVIVTFIVVMAFRRKNLKKNLHGHSPRIPDVELATLRELPRGANLIHSNNILYTHGPLTDTDIALLPQIRRDQITMTSFLGSGAFGEVYEGIVKNATIEEAETRVAIKTLRKGATTQEKSEFLQEAHLMSNFKHDHILRLIGVCFDMETLYIIMELMQGGDLLSFLRQSRPSVGIPSSLTLLDLVSMCVDIASGCRYLEEMHFVHRDLACRNCLVSSVDPLNRVVKIGDFGLARDIYKNDYYRKDGEGLLPVRWMSPESLVDGVFTSQSDIWAFGVLCWEILTLGQQPYPARNNLEVLHYVRDGGRLGKPSDCPTELYNLMQLCWSYEPDDRPTFRYCLEVLEKLKACTNDKIRIQARALTKSDGTLKFCCDDHDLIEPPTITTPTSSNCSPIQPQYLEVLHNEENEPIRSFGDGYEIPVADLDRSLTDSTSSFINNLQTMSKDCLDKERTFSSSSTVSETSIVQPAPIAQPLSAHTILKVALPNMKEDCTSDESLLMTLSTQTGSDKVKAIYTNSKVDDAMNYDGKTIL</sequence>
<evidence type="ECO:0000256" key="3">
    <source>
        <dbReference type="ARBA" id="ARBA00022679"/>
    </source>
</evidence>
<evidence type="ECO:0000256" key="10">
    <source>
        <dbReference type="ARBA" id="ARBA00023136"/>
    </source>
</evidence>
<evidence type="ECO:0000313" key="21">
    <source>
        <dbReference type="Proteomes" id="UP001151699"/>
    </source>
</evidence>
<dbReference type="InterPro" id="IPR020635">
    <property type="entry name" value="Tyr_kinase_cat_dom"/>
</dbReference>
<evidence type="ECO:0000256" key="16">
    <source>
        <dbReference type="RuleBase" id="RU000312"/>
    </source>
</evidence>
<comment type="similarity">
    <text evidence="16">Belongs to the protein kinase superfamily. Tyr protein kinase family. Insulin receptor subfamily.</text>
</comment>
<keyword evidence="12 16" id="KW-0675">Receptor</keyword>
<dbReference type="Gene3D" id="3.30.200.20">
    <property type="entry name" value="Phosphorylase Kinase, domain 1"/>
    <property type="match status" value="1"/>
</dbReference>
<keyword evidence="5" id="KW-0677">Repeat</keyword>
<dbReference type="GO" id="GO:0007399">
    <property type="term" value="P:nervous system development"/>
    <property type="evidence" value="ECO:0007669"/>
    <property type="project" value="UniProtKB-ARBA"/>
</dbReference>
<dbReference type="PANTHER" id="PTHR24416:SF527">
    <property type="entry name" value="PROTO-ONCOGENE TYROSINE-PROTEIN KINASE ROS"/>
    <property type="match status" value="1"/>
</dbReference>
<dbReference type="PROSITE" id="PS50853">
    <property type="entry name" value="FN3"/>
    <property type="match status" value="6"/>
</dbReference>
<feature type="domain" description="Protein kinase" evidence="18">
    <location>
        <begin position="1992"/>
        <end position="2263"/>
    </location>
</feature>
<comment type="subcellular location">
    <subcellularLocation>
        <location evidence="1">Membrane</location>
        <topology evidence="1">Single-pass membrane protein</topology>
    </subcellularLocation>
</comment>
<dbReference type="GO" id="GO:0004714">
    <property type="term" value="F:transmembrane receptor protein tyrosine kinase activity"/>
    <property type="evidence" value="ECO:0007669"/>
    <property type="project" value="UniProtKB-EC"/>
</dbReference>
<dbReference type="FunFam" id="1.10.510.10:FF:000341">
    <property type="entry name" value="Tyrosine-protein kinase receptor"/>
    <property type="match status" value="1"/>
</dbReference>
<dbReference type="PROSITE" id="PS00109">
    <property type="entry name" value="PROTEIN_KINASE_TYR"/>
    <property type="match status" value="1"/>
</dbReference>
<evidence type="ECO:0000256" key="8">
    <source>
        <dbReference type="ARBA" id="ARBA00022840"/>
    </source>
</evidence>
<keyword evidence="8 15" id="KW-0067">ATP-binding</keyword>
<dbReference type="OrthoDB" id="65481at2759"/>
<dbReference type="GO" id="GO:0005886">
    <property type="term" value="C:plasma membrane"/>
    <property type="evidence" value="ECO:0007669"/>
    <property type="project" value="TreeGrafter"/>
</dbReference>
<proteinExistence type="inferred from homology"/>
<keyword evidence="13" id="KW-0325">Glycoprotein</keyword>
<keyword evidence="9 17" id="KW-1133">Transmembrane helix</keyword>
<dbReference type="Pfam" id="PF00041">
    <property type="entry name" value="fn3"/>
    <property type="match status" value="6"/>
</dbReference>
<evidence type="ECO:0000256" key="17">
    <source>
        <dbReference type="SAM" id="Phobius"/>
    </source>
</evidence>
<evidence type="ECO:0000256" key="7">
    <source>
        <dbReference type="ARBA" id="ARBA00022777"/>
    </source>
</evidence>
<evidence type="ECO:0000256" key="2">
    <source>
        <dbReference type="ARBA" id="ARBA00022553"/>
    </source>
</evidence>
<dbReference type="GO" id="GO:0030154">
    <property type="term" value="P:cell differentiation"/>
    <property type="evidence" value="ECO:0007669"/>
    <property type="project" value="UniProtKB-ARBA"/>
</dbReference>
<feature type="domain" description="Fibronectin type-III" evidence="19">
    <location>
        <begin position="599"/>
        <end position="697"/>
    </location>
</feature>
<keyword evidence="21" id="KW-1185">Reference proteome</keyword>
<dbReference type="PROSITE" id="PS00107">
    <property type="entry name" value="PROTEIN_KINASE_ATP"/>
    <property type="match status" value="1"/>
</dbReference>
<keyword evidence="2 16" id="KW-0597">Phosphoprotein</keyword>
<dbReference type="InterPro" id="IPR013783">
    <property type="entry name" value="Ig-like_fold"/>
</dbReference>
<dbReference type="GO" id="GO:0005524">
    <property type="term" value="F:ATP binding"/>
    <property type="evidence" value="ECO:0007669"/>
    <property type="project" value="UniProtKB-UniRule"/>
</dbReference>
<dbReference type="InterPro" id="IPR036116">
    <property type="entry name" value="FN3_sf"/>
</dbReference>
<dbReference type="PANTHER" id="PTHR24416">
    <property type="entry name" value="TYROSINE-PROTEIN KINASE RECEPTOR"/>
    <property type="match status" value="1"/>
</dbReference>
<evidence type="ECO:0000259" key="19">
    <source>
        <dbReference type="PROSITE" id="PS50853"/>
    </source>
</evidence>
<keyword evidence="3" id="KW-0808">Transferase</keyword>
<dbReference type="GO" id="GO:0007169">
    <property type="term" value="P:cell surface receptor protein tyrosine kinase signaling pathway"/>
    <property type="evidence" value="ECO:0007669"/>
    <property type="project" value="InterPro"/>
</dbReference>
<evidence type="ECO:0000256" key="6">
    <source>
        <dbReference type="ARBA" id="ARBA00022741"/>
    </source>
</evidence>
<name>A0A9Q0MTP1_9DIPT</name>
<dbReference type="Gene3D" id="2.120.10.30">
    <property type="entry name" value="TolB, C-terminal domain"/>
    <property type="match status" value="3"/>
</dbReference>
<evidence type="ECO:0000256" key="9">
    <source>
        <dbReference type="ARBA" id="ARBA00022989"/>
    </source>
</evidence>
<dbReference type="EC" id="2.7.10.1" evidence="16"/>
<accession>A0A9Q0MTP1</accession>
<dbReference type="InterPro" id="IPR000033">
    <property type="entry name" value="LDLR_classB_rpt"/>
</dbReference>
<comment type="caution">
    <text evidence="20">The sequence shown here is derived from an EMBL/GenBank/DDBJ whole genome shotgun (WGS) entry which is preliminary data.</text>
</comment>
<evidence type="ECO:0000256" key="11">
    <source>
        <dbReference type="ARBA" id="ARBA00023137"/>
    </source>
</evidence>
<evidence type="ECO:0000256" key="14">
    <source>
        <dbReference type="ARBA" id="ARBA00051243"/>
    </source>
</evidence>
<feature type="domain" description="Fibronectin type-III" evidence="19">
    <location>
        <begin position="95"/>
        <end position="202"/>
    </location>
</feature>
<evidence type="ECO:0000256" key="5">
    <source>
        <dbReference type="ARBA" id="ARBA00022737"/>
    </source>
</evidence>
<keyword evidence="11" id="KW-0829">Tyrosine-protein kinase</keyword>
<gene>
    <name evidence="20" type="primary">sev</name>
    <name evidence="20" type="ORF">Bhyg_14760</name>
</gene>
<evidence type="ECO:0000256" key="13">
    <source>
        <dbReference type="ARBA" id="ARBA00023180"/>
    </source>
</evidence>
<dbReference type="SUPFAM" id="SSF56112">
    <property type="entry name" value="Protein kinase-like (PK-like)"/>
    <property type="match status" value="1"/>
</dbReference>
<dbReference type="GO" id="GO:0032006">
    <property type="term" value="P:regulation of TOR signaling"/>
    <property type="evidence" value="ECO:0007669"/>
    <property type="project" value="TreeGrafter"/>
</dbReference>
<dbReference type="CDD" id="cd00063">
    <property type="entry name" value="FN3"/>
    <property type="match status" value="7"/>
</dbReference>
<dbReference type="PRINTS" id="PR00109">
    <property type="entry name" value="TYRKINASE"/>
</dbReference>
<feature type="domain" description="Fibronectin type-III" evidence="19">
    <location>
        <begin position="208"/>
        <end position="301"/>
    </location>
</feature>